<dbReference type="KEGG" id="ccot:CCAX7_005020"/>
<reference evidence="1 2" key="1">
    <citation type="journal article" date="2019" name="Int. J. Syst. Evol. Microbiol.">
        <title>Capsulimonas corticalis gen. nov., sp. nov., an aerobic capsulated bacterium, of a novel bacterial order, Capsulimonadales ord. nov., of the class Armatimonadia of the phylum Armatimonadetes.</title>
        <authorList>
            <person name="Li J."/>
            <person name="Kudo C."/>
            <person name="Tonouchi A."/>
        </authorList>
    </citation>
    <scope>NUCLEOTIDE SEQUENCE [LARGE SCALE GENOMIC DNA]</scope>
    <source>
        <strain evidence="1 2">AX-7</strain>
    </source>
</reference>
<name>A0A402D2V1_9BACT</name>
<accession>A0A402D2V1</accession>
<dbReference type="Gene3D" id="2.60.120.260">
    <property type="entry name" value="Galactose-binding domain-like"/>
    <property type="match status" value="1"/>
</dbReference>
<protein>
    <submittedName>
        <fullName evidence="1">Uncharacterized protein</fullName>
    </submittedName>
</protein>
<gene>
    <name evidence="1" type="ORF">CCAX7_005020</name>
</gene>
<organism evidence="1 2">
    <name type="scientific">Capsulimonas corticalis</name>
    <dbReference type="NCBI Taxonomy" id="2219043"/>
    <lineage>
        <taxon>Bacteria</taxon>
        <taxon>Bacillati</taxon>
        <taxon>Armatimonadota</taxon>
        <taxon>Armatimonadia</taxon>
        <taxon>Capsulimonadales</taxon>
        <taxon>Capsulimonadaceae</taxon>
        <taxon>Capsulimonas</taxon>
    </lineage>
</organism>
<evidence type="ECO:0000313" key="2">
    <source>
        <dbReference type="Proteomes" id="UP000287394"/>
    </source>
</evidence>
<dbReference type="SUPFAM" id="SSF49785">
    <property type="entry name" value="Galactose-binding domain-like"/>
    <property type="match status" value="1"/>
</dbReference>
<dbReference type="InterPro" id="IPR006311">
    <property type="entry name" value="TAT_signal"/>
</dbReference>
<dbReference type="InterPro" id="IPR012878">
    <property type="entry name" value="Beta-AFase-like_GH127_cat"/>
</dbReference>
<dbReference type="AlphaFoldDB" id="A0A402D2V1"/>
<dbReference type="OrthoDB" id="9757939at2"/>
<dbReference type="GO" id="GO:0005975">
    <property type="term" value="P:carbohydrate metabolic process"/>
    <property type="evidence" value="ECO:0007669"/>
    <property type="project" value="InterPro"/>
</dbReference>
<dbReference type="InterPro" id="IPR008928">
    <property type="entry name" value="6-hairpin_glycosidase_sf"/>
</dbReference>
<sequence>MKRRDFLKFGLATAGGAVLAAHGTQSAEAAADGARTVDVAVTDKAAGFYTPNRAPLAPTQFLKLPVGAVKPKGWLRHQLDLQVDGLCGRYPEVSDFLKYDGNGWVDPTSGSGWEEVTYWLRGLADLGYVTGDPRVTALANKWITGIIASQQPDGWFGPSRARTSLGGDPDFWPHMPVLYAIRSYQEVTGDPKVIPFLTKYFQFQAKQRPETFGKDWAGVRWGDNIDSIYWLYNRTGDAFLIDLVKMIHANSAKWTDGVASLHNVNFAQGFREPAQYGAIAQDDKFLNATKRNYAEVMGEFGQMAGGGFAGDENARHGYGDPRQGFETCGIAEYMLSFQILTRLTGEPIWMDRCEELAFNMLPASYDPEQKSMHYITTMNCVQIDNDLKTHHQYQNDFPMLAYQPGVHNYRCCPHNYGMAWPYYSENLWHATADRGLAANLYAASEVTAKVGDGTTVSVAQTTEYPFGDTVNFAIAAPKPVAFPLYLRIPRWCANATVRVNGKPVAAHARASSYLIVHRTWKSGDTVTLHLPMDIHVRTWTANKNAVSVDRGPITYSLAIGEKWDRYAGTEQWPEYAVYPQTPWNYGLVLDKSNPAHSFDVAQKGGPVAANPFTHGTTPIELRVKAKKIPHWTADSENVVTPLQMSPAKSAEPTETVSLIPMAAARLRITSFPTIGFGPDAHDWTIPPAATVSASASHVNDSLDALNDNIEPKQSYDMGVPRFTWWDHKGSQEWVQYDYKTPKTVSTASVYWFDDTGHGECRVPKSWRLLYKDGNDWKPVANSSDYGVAPDKYNTVAFTPVTTSGLRVEVQLQDNFSGGVLEWKAG</sequence>
<dbReference type="RefSeq" id="WP_119323808.1">
    <property type="nucleotide sequence ID" value="NZ_AP025739.1"/>
</dbReference>
<keyword evidence="2" id="KW-1185">Reference proteome</keyword>
<dbReference type="InterPro" id="IPR008979">
    <property type="entry name" value="Galactose-bd-like_sf"/>
</dbReference>
<dbReference type="Pfam" id="PF20736">
    <property type="entry name" value="Glyco_hydro127M"/>
    <property type="match status" value="1"/>
</dbReference>
<proteinExistence type="predicted"/>
<dbReference type="PROSITE" id="PS51318">
    <property type="entry name" value="TAT"/>
    <property type="match status" value="1"/>
</dbReference>
<dbReference type="PANTHER" id="PTHR31151:SF0">
    <property type="entry name" value="PROLINE-TRNA LIGASE (DUF1680)"/>
    <property type="match status" value="1"/>
</dbReference>
<dbReference type="EMBL" id="AP025739">
    <property type="protein sequence ID" value="BDI28451.1"/>
    <property type="molecule type" value="Genomic_DNA"/>
</dbReference>
<dbReference type="InterPro" id="IPR049046">
    <property type="entry name" value="Beta-AFase-like_GH127_middle"/>
</dbReference>
<dbReference type="Proteomes" id="UP000287394">
    <property type="component" value="Chromosome"/>
</dbReference>
<dbReference type="SUPFAM" id="SSF48208">
    <property type="entry name" value="Six-hairpin glycosidases"/>
    <property type="match status" value="1"/>
</dbReference>
<dbReference type="PANTHER" id="PTHR31151">
    <property type="entry name" value="PROLINE-TRNA LIGASE (DUF1680)"/>
    <property type="match status" value="1"/>
</dbReference>
<dbReference type="Pfam" id="PF07944">
    <property type="entry name" value="Beta-AFase-like_GH127_cat"/>
    <property type="match status" value="1"/>
</dbReference>
<evidence type="ECO:0000313" key="1">
    <source>
        <dbReference type="EMBL" id="BDI28451.1"/>
    </source>
</evidence>